<organism evidence="2 3">
    <name type="scientific">Digitaria exilis</name>
    <dbReference type="NCBI Taxonomy" id="1010633"/>
    <lineage>
        <taxon>Eukaryota</taxon>
        <taxon>Viridiplantae</taxon>
        <taxon>Streptophyta</taxon>
        <taxon>Embryophyta</taxon>
        <taxon>Tracheophyta</taxon>
        <taxon>Spermatophyta</taxon>
        <taxon>Magnoliopsida</taxon>
        <taxon>Liliopsida</taxon>
        <taxon>Poales</taxon>
        <taxon>Poaceae</taxon>
        <taxon>PACMAD clade</taxon>
        <taxon>Panicoideae</taxon>
        <taxon>Panicodae</taxon>
        <taxon>Paniceae</taxon>
        <taxon>Anthephorinae</taxon>
        <taxon>Digitaria</taxon>
    </lineage>
</organism>
<feature type="chain" id="PRO_5032644778" evidence="1">
    <location>
        <begin position="29"/>
        <end position="115"/>
    </location>
</feature>
<dbReference type="OrthoDB" id="696443at2759"/>
<keyword evidence="3" id="KW-1185">Reference proteome</keyword>
<name>A0A835FNH3_9POAL</name>
<accession>A0A835FNH3</accession>
<dbReference type="AlphaFoldDB" id="A0A835FNH3"/>
<dbReference type="PANTHER" id="PTHR34998:SF10">
    <property type="match status" value="1"/>
</dbReference>
<dbReference type="PANTHER" id="PTHR34998">
    <property type="entry name" value="OS04G0357400 PROTEIN-RELATED"/>
    <property type="match status" value="1"/>
</dbReference>
<evidence type="ECO:0000256" key="1">
    <source>
        <dbReference type="SAM" id="SignalP"/>
    </source>
</evidence>
<evidence type="ECO:0000313" key="2">
    <source>
        <dbReference type="EMBL" id="KAF8765934.1"/>
    </source>
</evidence>
<evidence type="ECO:0000313" key="3">
    <source>
        <dbReference type="Proteomes" id="UP000636709"/>
    </source>
</evidence>
<protein>
    <submittedName>
        <fullName evidence="2">Uncharacterized protein</fullName>
    </submittedName>
</protein>
<dbReference type="Proteomes" id="UP000636709">
    <property type="component" value="Unassembled WGS sequence"/>
</dbReference>
<reference evidence="2" key="1">
    <citation type="submission" date="2020-07" db="EMBL/GenBank/DDBJ databases">
        <title>Genome sequence and genetic diversity analysis of an under-domesticated orphan crop, white fonio (Digitaria exilis).</title>
        <authorList>
            <person name="Bennetzen J.L."/>
            <person name="Chen S."/>
            <person name="Ma X."/>
            <person name="Wang X."/>
            <person name="Yssel A.E.J."/>
            <person name="Chaluvadi S.R."/>
            <person name="Johnson M."/>
            <person name="Gangashetty P."/>
            <person name="Hamidou F."/>
            <person name="Sanogo M.D."/>
            <person name="Zwaenepoel A."/>
            <person name="Wallace J."/>
            <person name="Van De Peer Y."/>
            <person name="Van Deynze A."/>
        </authorList>
    </citation>
    <scope>NUCLEOTIDE SEQUENCE</scope>
    <source>
        <tissue evidence="2">Leaves</tissue>
    </source>
</reference>
<feature type="signal peptide" evidence="1">
    <location>
        <begin position="1"/>
        <end position="28"/>
    </location>
</feature>
<keyword evidence="1" id="KW-0732">Signal</keyword>
<dbReference type="EMBL" id="JACEFO010000524">
    <property type="protein sequence ID" value="KAF8765934.1"/>
    <property type="molecule type" value="Genomic_DNA"/>
</dbReference>
<gene>
    <name evidence="2" type="ORF">HU200_007971</name>
</gene>
<comment type="caution">
    <text evidence="2">The sequence shown here is derived from an EMBL/GenBank/DDBJ whole genome shotgun (WGS) entry which is preliminary data.</text>
</comment>
<proteinExistence type="predicted"/>
<sequence length="115" mass="11874">MDRNSRACVSLLVVLVGVLLALVGPVAGGTTKATFAAGVGPTGDAALLRRLMSARLEDGVSPELPVDVELHRRVLAGAITTDALKPGRPACIRSCPAPGRPYTGRGCEAVYQCPH</sequence>